<dbReference type="InterPro" id="IPR023996">
    <property type="entry name" value="TonB-dep_OMP_SusC/RagA"/>
</dbReference>
<keyword evidence="2 11" id="KW-0813">Transport</keyword>
<evidence type="ECO:0000256" key="11">
    <source>
        <dbReference type="PROSITE-ProRule" id="PRU01360"/>
    </source>
</evidence>
<evidence type="ECO:0000313" key="14">
    <source>
        <dbReference type="EMBL" id="BBA28189.1"/>
    </source>
</evidence>
<evidence type="ECO:0000256" key="5">
    <source>
        <dbReference type="ARBA" id="ARBA00022692"/>
    </source>
</evidence>
<evidence type="ECO:0000259" key="13">
    <source>
        <dbReference type="Pfam" id="PF07715"/>
    </source>
</evidence>
<dbReference type="InterPro" id="IPR008969">
    <property type="entry name" value="CarboxyPept-like_regulatory"/>
</dbReference>
<keyword evidence="4" id="KW-0410">Iron transport</keyword>
<keyword evidence="8" id="KW-0798">TonB box</keyword>
<organism evidence="14 15">
    <name type="scientific">Prevotella melaninogenica</name>
    <dbReference type="NCBI Taxonomy" id="28132"/>
    <lineage>
        <taxon>Bacteria</taxon>
        <taxon>Pseudomonadati</taxon>
        <taxon>Bacteroidota</taxon>
        <taxon>Bacteroidia</taxon>
        <taxon>Bacteroidales</taxon>
        <taxon>Prevotellaceae</taxon>
        <taxon>Prevotella</taxon>
    </lineage>
</organism>
<dbReference type="Pfam" id="PF07715">
    <property type="entry name" value="Plug"/>
    <property type="match status" value="1"/>
</dbReference>
<evidence type="ECO:0000256" key="3">
    <source>
        <dbReference type="ARBA" id="ARBA00022452"/>
    </source>
</evidence>
<dbReference type="Gene3D" id="2.40.170.20">
    <property type="entry name" value="TonB-dependent receptor, beta-barrel domain"/>
    <property type="match status" value="1"/>
</dbReference>
<evidence type="ECO:0000256" key="10">
    <source>
        <dbReference type="ARBA" id="ARBA00023237"/>
    </source>
</evidence>
<proteinExistence type="inferred from homology"/>
<keyword evidence="3 11" id="KW-1134">Transmembrane beta strand</keyword>
<feature type="chain" id="PRO_5012535480" evidence="12">
    <location>
        <begin position="26"/>
        <end position="1066"/>
    </location>
</feature>
<dbReference type="SUPFAM" id="SSF56935">
    <property type="entry name" value="Porins"/>
    <property type="match status" value="1"/>
</dbReference>
<evidence type="ECO:0000256" key="12">
    <source>
        <dbReference type="SAM" id="SignalP"/>
    </source>
</evidence>
<keyword evidence="5 11" id="KW-0812">Transmembrane</keyword>
<dbReference type="GO" id="GO:0009279">
    <property type="term" value="C:cell outer membrane"/>
    <property type="evidence" value="ECO:0007669"/>
    <property type="project" value="UniProtKB-SubCell"/>
</dbReference>
<dbReference type="PROSITE" id="PS52016">
    <property type="entry name" value="TONB_DEPENDENT_REC_3"/>
    <property type="match status" value="1"/>
</dbReference>
<dbReference type="InterPro" id="IPR039426">
    <property type="entry name" value="TonB-dep_rcpt-like"/>
</dbReference>
<dbReference type="Pfam" id="PF13715">
    <property type="entry name" value="CarbopepD_reg_2"/>
    <property type="match status" value="1"/>
</dbReference>
<keyword evidence="10 11" id="KW-0998">Cell outer membrane</keyword>
<reference evidence="14 15" key="1">
    <citation type="submission" date="2017-05" db="EMBL/GenBank/DDBJ databases">
        <title>whole genome sequence of Prevotella melaninogenica GAI 07411.</title>
        <authorList>
            <person name="Kondo Y."/>
            <person name="Hoshino T."/>
        </authorList>
    </citation>
    <scope>NUCLEOTIDE SEQUENCE [LARGE SCALE GENOMIC DNA]</scope>
    <source>
        <strain evidence="14 15">GAI 07411</strain>
    </source>
</reference>
<keyword evidence="9 11" id="KW-0472">Membrane</keyword>
<accession>A0A250KEX6</accession>
<evidence type="ECO:0000256" key="7">
    <source>
        <dbReference type="ARBA" id="ARBA00023065"/>
    </source>
</evidence>
<dbReference type="Proteomes" id="UP000267517">
    <property type="component" value="Chromosome I"/>
</dbReference>
<dbReference type="PANTHER" id="PTHR32552:SF81">
    <property type="entry name" value="TONB-DEPENDENT OUTER MEMBRANE RECEPTOR"/>
    <property type="match status" value="1"/>
</dbReference>
<keyword evidence="6" id="KW-0408">Iron</keyword>
<keyword evidence="12" id="KW-0732">Signal</keyword>
<sequence>MTSLMNMKRILFSTLFMLSALVSFAQQVFTTKGVVVDETGETIIGATVQIIGDSKLITATDTDGKFTLDNVKSGAKLEVSYVGMKSFIGPAKPTMKITMINDNSALDELVVTAFGEQKRSAFTGSAAIVDSKKIEHKQVNNVMSSLKGEAAGVQIVDNSGEPGATPSIRVRGFSSISAGQSPLIIVDGAPYDGGWNNLNPADVASVTVLKDASSTALYGARGANGVIMVTTKHAQVGNAHISVDMRWGTNSRIKRYYETIDDPVKYYEVYYNALYNYQLKGLGLTPAQATIEANKQLVAPGAAGGLGYPIFTVPNGEQLIGEDGHMNPHATLGRVIEHNGKRYTILPDDWKSLAFRNGLRKEYDVNLTGGSDKMQYYLSLGYLNNEGVAYHSDFERITVRAKADYEARKWLKVGTNMNFSRAKYHVIPSDDNGLFYQLNNVAPIYPAFIRDEQGNIMTDENGQMYDYGNGAVIGLRRPILPNINPLQENALNTNSSKVNMYSLYGYANIMPLEGLKITLNGTVTVNNSRATETKQPFYGYSHTAYPTGVVTRTSDQTFSYNFQQLVNYNHDFGHHHMELLLGHEFYRYNYESLWGSKLGMASYFTNQTLAGAIKMDNTGESGNSEYESEGFFLRGQYDYDQKYFGSLSFRRDASSRFDPNHCWGNFYSFGGAWTITKEPFMKPFKWLNMLKLKASFGQQGNDNIGDFHYLDTYSIVNTNNKVGLVLSEKGNPNITWETNNNFNAGFDFELFNSRLRGSIEYFYKKTTDMLCFVFAPYSAGYKGTYDNIGDMTNKGVEVDLSATVLKTKNISWDVNVNATTYKNEIIKLADVLKADLVVDGHPGYSSGDRLYAEGLPIYEWYMPRYAGVSNEGKAMWYYTDPDGTLKTTDVYGNASYYSCGSPHPDLYGGFGTTLNAYGFDFSISLAYSLGGLSYDYGYAGYMGPPSGTLGGATIHKDVLNAWSVDNPNSNIPRWQYDDPNISSQCDRFLISGSYLSLQNINLGYTLPKLWVSKIGLENVRIYVAADNVYFWSKRKGFDPRGSFSGGSSTSIYSPTRTISGGIKLTF</sequence>
<evidence type="ECO:0000256" key="4">
    <source>
        <dbReference type="ARBA" id="ARBA00022496"/>
    </source>
</evidence>
<gene>
    <name evidence="14" type="ORF">PMEL1_00079</name>
</gene>
<dbReference type="InterPro" id="IPR037066">
    <property type="entry name" value="Plug_dom_sf"/>
</dbReference>
<comment type="subcellular location">
    <subcellularLocation>
        <location evidence="1 11">Cell outer membrane</location>
        <topology evidence="1 11">Multi-pass membrane protein</topology>
    </subcellularLocation>
</comment>
<name>A0A250KEX6_9BACT</name>
<feature type="domain" description="TonB-dependent receptor plug" evidence="13">
    <location>
        <begin position="122"/>
        <end position="226"/>
    </location>
</feature>
<dbReference type="InterPro" id="IPR036942">
    <property type="entry name" value="Beta-barrel_TonB_sf"/>
</dbReference>
<protein>
    <submittedName>
        <fullName evidence="14">SusC/RagA family TonB-linked outer membrane protein</fullName>
    </submittedName>
</protein>
<evidence type="ECO:0000256" key="2">
    <source>
        <dbReference type="ARBA" id="ARBA00022448"/>
    </source>
</evidence>
<dbReference type="Gene3D" id="2.170.130.10">
    <property type="entry name" value="TonB-dependent receptor, plug domain"/>
    <property type="match status" value="1"/>
</dbReference>
<keyword evidence="7" id="KW-0406">Ion transport</keyword>
<evidence type="ECO:0000256" key="8">
    <source>
        <dbReference type="ARBA" id="ARBA00023077"/>
    </source>
</evidence>
<dbReference type="Gene3D" id="2.60.40.1120">
    <property type="entry name" value="Carboxypeptidase-like, regulatory domain"/>
    <property type="match status" value="1"/>
</dbReference>
<dbReference type="GO" id="GO:0006826">
    <property type="term" value="P:iron ion transport"/>
    <property type="evidence" value="ECO:0007669"/>
    <property type="project" value="UniProtKB-KW"/>
</dbReference>
<evidence type="ECO:0000256" key="9">
    <source>
        <dbReference type="ARBA" id="ARBA00023136"/>
    </source>
</evidence>
<feature type="signal peptide" evidence="12">
    <location>
        <begin position="1"/>
        <end position="25"/>
    </location>
</feature>
<evidence type="ECO:0000313" key="15">
    <source>
        <dbReference type="Proteomes" id="UP000267517"/>
    </source>
</evidence>
<dbReference type="SUPFAM" id="SSF49464">
    <property type="entry name" value="Carboxypeptidase regulatory domain-like"/>
    <property type="match status" value="1"/>
</dbReference>
<dbReference type="AlphaFoldDB" id="A0A250KEX6"/>
<dbReference type="NCBIfam" id="TIGR04057">
    <property type="entry name" value="SusC_RagA_signa"/>
    <property type="match status" value="1"/>
</dbReference>
<dbReference type="InterPro" id="IPR012910">
    <property type="entry name" value="Plug_dom"/>
</dbReference>
<dbReference type="PANTHER" id="PTHR32552">
    <property type="entry name" value="FERRICHROME IRON RECEPTOR-RELATED"/>
    <property type="match status" value="1"/>
</dbReference>
<evidence type="ECO:0000256" key="1">
    <source>
        <dbReference type="ARBA" id="ARBA00004571"/>
    </source>
</evidence>
<dbReference type="InterPro" id="IPR023997">
    <property type="entry name" value="TonB-dep_OMP_SusC/RagA_CS"/>
</dbReference>
<comment type="similarity">
    <text evidence="11">Belongs to the TonB-dependent receptor family.</text>
</comment>
<dbReference type="NCBIfam" id="TIGR04056">
    <property type="entry name" value="OMP_RagA_SusC"/>
    <property type="match status" value="1"/>
</dbReference>
<evidence type="ECO:0000256" key="6">
    <source>
        <dbReference type="ARBA" id="ARBA00023004"/>
    </source>
</evidence>
<dbReference type="EMBL" id="AP018049">
    <property type="protein sequence ID" value="BBA28189.1"/>
    <property type="molecule type" value="Genomic_DNA"/>
</dbReference>